<evidence type="ECO:0000313" key="9">
    <source>
        <dbReference type="Proteomes" id="UP000315469"/>
    </source>
</evidence>
<accession>A0ABY2ZKD2</accession>
<keyword evidence="3 7" id="KW-0812">Transmembrane</keyword>
<dbReference type="PIRSF" id="PIRSF006324">
    <property type="entry name" value="LeuE"/>
    <property type="match status" value="1"/>
</dbReference>
<evidence type="ECO:0000256" key="6">
    <source>
        <dbReference type="ARBA" id="ARBA00023136"/>
    </source>
</evidence>
<feature type="transmembrane region" description="Helical" evidence="7">
    <location>
        <begin position="6"/>
        <end position="29"/>
    </location>
</feature>
<feature type="transmembrane region" description="Helical" evidence="7">
    <location>
        <begin position="41"/>
        <end position="69"/>
    </location>
</feature>
<dbReference type="PANTHER" id="PTHR30086:SF20">
    <property type="entry name" value="ARGININE EXPORTER PROTEIN ARGO-RELATED"/>
    <property type="match status" value="1"/>
</dbReference>
<keyword evidence="9" id="KW-1185">Reference proteome</keyword>
<feature type="transmembrane region" description="Helical" evidence="7">
    <location>
        <begin position="154"/>
        <end position="176"/>
    </location>
</feature>
<comment type="caution">
    <text evidence="8">The sequence shown here is derived from an EMBL/GenBank/DDBJ whole genome shotgun (WGS) entry which is preliminary data.</text>
</comment>
<dbReference type="GeneID" id="90523021"/>
<keyword evidence="4" id="KW-0813">Transport</keyword>
<proteinExistence type="predicted"/>
<evidence type="ECO:0000256" key="4">
    <source>
        <dbReference type="ARBA" id="ARBA00022970"/>
    </source>
</evidence>
<dbReference type="PANTHER" id="PTHR30086">
    <property type="entry name" value="ARGININE EXPORTER PROTEIN ARGO"/>
    <property type="match status" value="1"/>
</dbReference>
<dbReference type="Proteomes" id="UP000315469">
    <property type="component" value="Unassembled WGS sequence"/>
</dbReference>
<dbReference type="Pfam" id="PF01810">
    <property type="entry name" value="LysE"/>
    <property type="match status" value="1"/>
</dbReference>
<keyword evidence="5 7" id="KW-1133">Transmembrane helix</keyword>
<keyword evidence="2" id="KW-1003">Cell membrane</keyword>
<gene>
    <name evidence="8" type="ORF">FJW02_09350</name>
</gene>
<keyword evidence="6 7" id="KW-0472">Membrane</keyword>
<evidence type="ECO:0000256" key="2">
    <source>
        <dbReference type="ARBA" id="ARBA00022475"/>
    </source>
</evidence>
<evidence type="ECO:0000256" key="1">
    <source>
        <dbReference type="ARBA" id="ARBA00004651"/>
    </source>
</evidence>
<dbReference type="EMBL" id="VHJB01000061">
    <property type="protein sequence ID" value="TPV37119.1"/>
    <property type="molecule type" value="Genomic_DNA"/>
</dbReference>
<evidence type="ECO:0000256" key="7">
    <source>
        <dbReference type="SAM" id="Phobius"/>
    </source>
</evidence>
<evidence type="ECO:0000313" key="8">
    <source>
        <dbReference type="EMBL" id="TPV37119.1"/>
    </source>
</evidence>
<comment type="subcellular location">
    <subcellularLocation>
        <location evidence="1">Cell membrane</location>
        <topology evidence="1">Multi-pass membrane protein</topology>
    </subcellularLocation>
</comment>
<dbReference type="RefSeq" id="WP_008924546.1">
    <property type="nucleotide sequence ID" value="NZ_CP045721.1"/>
</dbReference>
<dbReference type="InterPro" id="IPR001123">
    <property type="entry name" value="LeuE-type"/>
</dbReference>
<keyword evidence="4" id="KW-0029">Amino-acid transport</keyword>
<reference evidence="8 9" key="1">
    <citation type="submission" date="2019-06" db="EMBL/GenBank/DDBJ databases">
        <title>Taxogenomics and systematics of the genus Pantoea.</title>
        <authorList>
            <person name="Tambong J.T."/>
        </authorList>
    </citation>
    <scope>NUCLEOTIDE SEQUENCE [LARGE SCALE GENOMIC DNA]</scope>
    <source>
        <strain evidence="8 9">LMG 24197</strain>
    </source>
</reference>
<name>A0ABY2ZKD2_9GAMM</name>
<evidence type="ECO:0000256" key="3">
    <source>
        <dbReference type="ARBA" id="ARBA00022692"/>
    </source>
</evidence>
<feature type="transmembrane region" description="Helical" evidence="7">
    <location>
        <begin position="75"/>
        <end position="92"/>
    </location>
</feature>
<evidence type="ECO:0000256" key="5">
    <source>
        <dbReference type="ARBA" id="ARBA00022989"/>
    </source>
</evidence>
<sequence length="210" mass="22728">MPDHTHFIAFGLIALAMVLTPGPNMIYLISRSVCQGRQAGLISLGGIAFAFVLYILCAALGITAFLFAIPYAYDLLRFSGVAYLLYLAWQSVKPGGRSTFAVTNLPIDSSKKLFIMGFITNVLNPKVAIMYLSLLPQFIQPAHGSVLTQSLELGSIQISISMVVNATIVMMAGTLAKFLSSRPAWLKAQRWIMGTVLAGLAVRIALESKK</sequence>
<protein>
    <submittedName>
        <fullName evidence="8">LysE family translocator</fullName>
    </submittedName>
</protein>
<organism evidence="8 9">
    <name type="scientific">Pantoea eucalypti</name>
    <dbReference type="NCBI Taxonomy" id="470933"/>
    <lineage>
        <taxon>Bacteria</taxon>
        <taxon>Pseudomonadati</taxon>
        <taxon>Pseudomonadota</taxon>
        <taxon>Gammaproteobacteria</taxon>
        <taxon>Enterobacterales</taxon>
        <taxon>Erwiniaceae</taxon>
        <taxon>Pantoea</taxon>
    </lineage>
</organism>
<feature type="transmembrane region" description="Helical" evidence="7">
    <location>
        <begin position="113"/>
        <end position="134"/>
    </location>
</feature>